<feature type="non-terminal residue" evidence="1">
    <location>
        <position position="421"/>
    </location>
</feature>
<dbReference type="InterPro" id="IPR027434">
    <property type="entry name" value="Homing_endonucl"/>
</dbReference>
<accession>A0A813LGY7</accession>
<proteinExistence type="predicted"/>
<evidence type="ECO:0000313" key="2">
    <source>
        <dbReference type="Proteomes" id="UP000626109"/>
    </source>
</evidence>
<evidence type="ECO:0000313" key="1">
    <source>
        <dbReference type="EMBL" id="CAE8725734.1"/>
    </source>
</evidence>
<dbReference type="SUPFAM" id="SSF55608">
    <property type="entry name" value="Homing endonucleases"/>
    <property type="match status" value="2"/>
</dbReference>
<name>A0A813LGY7_POLGL</name>
<reference evidence="1" key="1">
    <citation type="submission" date="2021-02" db="EMBL/GenBank/DDBJ databases">
        <authorList>
            <person name="Dougan E. K."/>
            <person name="Rhodes N."/>
            <person name="Thang M."/>
            <person name="Chan C."/>
        </authorList>
    </citation>
    <scope>NUCLEOTIDE SEQUENCE</scope>
</reference>
<protein>
    <recommendedName>
        <fullName evidence="3">LAGLIDADG endonuclease</fullName>
    </recommendedName>
</protein>
<evidence type="ECO:0008006" key="3">
    <source>
        <dbReference type="Google" id="ProtNLM"/>
    </source>
</evidence>
<sequence>MFRTVRVPFKSNGVGRSKVVVLPTPGSAASYFTRHCGSGAAEPGLQPQGRDLPLETLRRRTERLTGLLRRLHLPQLSHFTAFGQEYLLPLRASSPPVPLRDIPQHQVEYLTGFFDGDGCVTPAVGLASCTLSACQVSNAAEVLVLFHRLLGGGIYRKFAGRGLRKPALQWVINGVEGKRVASVLSQVPSMKRPQLLLAVDWPSCVSKRPHAKSSLKDLKQGSSSVSIPWSWWYFTGFFDAEGSIRVPPKSVGINLEVTQNSRELLIALRVFLVQEFPGLSVGIYRNRNAHVLKVWKFEASCFILRRMLSCGLLVKRRHAEVALQLSSDNHFQIRDSLSELNGNGSRYSRLDADGCLRSQRISFVMRSARAGTATNRALLRNLREEHILLNTRLWYAQLRKDIRELLSNGASVNSKPASGIG</sequence>
<comment type="caution">
    <text evidence="1">The sequence shown here is derived from an EMBL/GenBank/DDBJ whole genome shotgun (WGS) entry which is preliminary data.</text>
</comment>
<dbReference type="Proteomes" id="UP000626109">
    <property type="component" value="Unassembled WGS sequence"/>
</dbReference>
<gene>
    <name evidence="1" type="ORF">PGLA2088_LOCUS44256</name>
</gene>
<dbReference type="Gene3D" id="3.10.28.10">
    <property type="entry name" value="Homing endonucleases"/>
    <property type="match status" value="2"/>
</dbReference>
<dbReference type="EMBL" id="CAJNNW010035114">
    <property type="protein sequence ID" value="CAE8725734.1"/>
    <property type="molecule type" value="Genomic_DNA"/>
</dbReference>
<organism evidence="1 2">
    <name type="scientific">Polarella glacialis</name>
    <name type="common">Dinoflagellate</name>
    <dbReference type="NCBI Taxonomy" id="89957"/>
    <lineage>
        <taxon>Eukaryota</taxon>
        <taxon>Sar</taxon>
        <taxon>Alveolata</taxon>
        <taxon>Dinophyceae</taxon>
        <taxon>Suessiales</taxon>
        <taxon>Suessiaceae</taxon>
        <taxon>Polarella</taxon>
    </lineage>
</organism>
<dbReference type="AlphaFoldDB" id="A0A813LGY7"/>